<dbReference type="SUPFAM" id="SSF46785">
    <property type="entry name" value="Winged helix' DNA-binding domain"/>
    <property type="match status" value="1"/>
</dbReference>
<dbReference type="RefSeq" id="WP_011328797.1">
    <property type="nucleotide sequence ID" value="NZ_CP011034.1"/>
</dbReference>
<comment type="similarity">
    <text evidence="1">Belongs to the non-flavoprotein flavin reductase family.</text>
</comment>
<dbReference type="Proteomes" id="UP000065261">
    <property type="component" value="Chromosome I"/>
</dbReference>
<organism evidence="4">
    <name type="scientific">Pseudoalteromonas translucida KMM 520</name>
    <dbReference type="NCBI Taxonomy" id="1315283"/>
    <lineage>
        <taxon>Bacteria</taxon>
        <taxon>Pseudomonadati</taxon>
        <taxon>Pseudomonadota</taxon>
        <taxon>Gammaproteobacteria</taxon>
        <taxon>Alteromonadales</taxon>
        <taxon>Pseudoalteromonadaceae</taxon>
        <taxon>Pseudoalteromonas</taxon>
    </lineage>
</organism>
<sequence length="326" mass="36018">MAQAEFDSQAFRQALGSFTTGVTIITATAPDGTPVGLTANSFNSVSLDPPMVLWSLAKTSLSVAAFSEAEHWNVHVLSQHQQELSNKFAAKGEDKFNDTNLEAGISSAPLIADCSARFQCRNMVTHDGGDHLIFIGEVLGFDHQALPPLVFQQGQYAMTARKPWAAVNLSSEPTAPQCSYNEDLLGYLLGRSHFQMLYRMRKVLDEQALEDSHFFALSVLNIQQNLSLEQLNTHLDYTGHSVNLEDMAFLEKQDLICQKSEDNYQLTTAGRETSLHHIAQAKVIEEELITELGAGDVMALKLLLKRLIHQTDPGLPDLWSTEDKSA</sequence>
<gene>
    <name evidence="4" type="primary">hsaB</name>
    <name evidence="4" type="ORF">PTRA_a2593</name>
</gene>
<evidence type="ECO:0000259" key="3">
    <source>
        <dbReference type="SMART" id="SM00903"/>
    </source>
</evidence>
<dbReference type="InterPro" id="IPR036388">
    <property type="entry name" value="WH-like_DNA-bd_sf"/>
</dbReference>
<feature type="domain" description="Flavin reductase like" evidence="3">
    <location>
        <begin position="15"/>
        <end position="158"/>
    </location>
</feature>
<reference evidence="4 5" key="1">
    <citation type="submission" date="2015-03" db="EMBL/GenBank/DDBJ databases">
        <authorList>
            <person name="Murphy D."/>
        </authorList>
    </citation>
    <scope>NUCLEOTIDE SEQUENCE [LARGE SCALE GENOMIC DNA]</scope>
    <source>
        <strain evidence="4 5">KMM 520</strain>
    </source>
</reference>
<dbReference type="KEGG" id="ptn:PTRA_a2593"/>
<evidence type="ECO:0000313" key="5">
    <source>
        <dbReference type="Proteomes" id="UP000065261"/>
    </source>
</evidence>
<keyword evidence="2" id="KW-0560">Oxidoreductase</keyword>
<accession>A0A0U2NI25</accession>
<keyword evidence="4" id="KW-0503">Monooxygenase</keyword>
<dbReference type="GO" id="GO:0004497">
    <property type="term" value="F:monooxygenase activity"/>
    <property type="evidence" value="ECO:0007669"/>
    <property type="project" value="UniProtKB-KW"/>
</dbReference>
<dbReference type="InterPro" id="IPR036390">
    <property type="entry name" value="WH_DNA-bd_sf"/>
</dbReference>
<dbReference type="GO" id="GO:0010181">
    <property type="term" value="F:FMN binding"/>
    <property type="evidence" value="ECO:0007669"/>
    <property type="project" value="InterPro"/>
</dbReference>
<evidence type="ECO:0000313" key="4">
    <source>
        <dbReference type="EMBL" id="ALS33667.1"/>
    </source>
</evidence>
<dbReference type="Gene3D" id="2.30.110.10">
    <property type="entry name" value="Electron Transport, Fmn-binding Protein, Chain A"/>
    <property type="match status" value="1"/>
</dbReference>
<dbReference type="InterPro" id="IPR002563">
    <property type="entry name" value="Flavin_Rdtase-like_dom"/>
</dbReference>
<dbReference type="Gene3D" id="1.10.10.10">
    <property type="entry name" value="Winged helix-like DNA-binding domain superfamily/Winged helix DNA-binding domain"/>
    <property type="match status" value="1"/>
</dbReference>
<evidence type="ECO:0000256" key="1">
    <source>
        <dbReference type="ARBA" id="ARBA00008898"/>
    </source>
</evidence>
<dbReference type="SUPFAM" id="SSF50475">
    <property type="entry name" value="FMN-binding split barrel"/>
    <property type="match status" value="1"/>
</dbReference>
<dbReference type="Pfam" id="PF01613">
    <property type="entry name" value="Flavin_Reduct"/>
    <property type="match status" value="1"/>
</dbReference>
<protein>
    <submittedName>
        <fullName evidence="4">3-hydroxy-9,10-secoandrosta-1,3,5(10)-triene-9, 17-dione monooxygenase reductase component</fullName>
    </submittedName>
</protein>
<evidence type="ECO:0000256" key="2">
    <source>
        <dbReference type="ARBA" id="ARBA00023002"/>
    </source>
</evidence>
<dbReference type="SMART" id="SM00903">
    <property type="entry name" value="Flavin_Reduct"/>
    <property type="match status" value="1"/>
</dbReference>
<dbReference type="AlphaFoldDB" id="A0A0U2NI25"/>
<name>A0A0U2NI25_9GAMM</name>
<dbReference type="PANTHER" id="PTHR30466:SF11">
    <property type="entry name" value="FLAVIN-DEPENDENT MONOOXYGENASE, REDUCTASE SUBUNIT HSAB"/>
    <property type="match status" value="1"/>
</dbReference>
<dbReference type="PATRIC" id="fig|1315283.4.peg.2257"/>
<dbReference type="OrthoDB" id="9792858at2"/>
<proteinExistence type="inferred from homology"/>
<dbReference type="PANTHER" id="PTHR30466">
    <property type="entry name" value="FLAVIN REDUCTASE"/>
    <property type="match status" value="1"/>
</dbReference>
<dbReference type="InterPro" id="IPR050268">
    <property type="entry name" value="NADH-dep_flavin_reductase"/>
</dbReference>
<dbReference type="InterPro" id="IPR012349">
    <property type="entry name" value="Split_barrel_FMN-bd"/>
</dbReference>
<dbReference type="GO" id="GO:0042602">
    <property type="term" value="F:riboflavin reductase (NADPH) activity"/>
    <property type="evidence" value="ECO:0007669"/>
    <property type="project" value="TreeGrafter"/>
</dbReference>
<dbReference type="EMBL" id="CP011034">
    <property type="protein sequence ID" value="ALS33667.1"/>
    <property type="molecule type" value="Genomic_DNA"/>
</dbReference>